<dbReference type="NCBIfam" id="TIGR01764">
    <property type="entry name" value="excise"/>
    <property type="match status" value="1"/>
</dbReference>
<dbReference type="InterPro" id="IPR041657">
    <property type="entry name" value="HTH_17"/>
</dbReference>
<dbReference type="GO" id="GO:0008168">
    <property type="term" value="F:methyltransferase activity"/>
    <property type="evidence" value="ECO:0007669"/>
    <property type="project" value="UniProtKB-KW"/>
</dbReference>
<gene>
    <name evidence="2" type="ORF">BROSI_A1991</name>
</gene>
<proteinExistence type="predicted"/>
<sequence>MPIQLGELKLYSLKELSKSLGITTFTLRTYIRQGKLRARKMGTKWLVTEDALKEYFKETQESKKEDRISLHGIISNSKVTKKDIEEAKGIWK</sequence>
<dbReference type="InterPro" id="IPR010093">
    <property type="entry name" value="SinI_DNA-bd"/>
</dbReference>
<organism evidence="2 3">
    <name type="scientific">Candidatus Brocadia sinica JPN1</name>
    <dbReference type="NCBI Taxonomy" id="1197129"/>
    <lineage>
        <taxon>Bacteria</taxon>
        <taxon>Pseudomonadati</taxon>
        <taxon>Planctomycetota</taxon>
        <taxon>Candidatus Brocadiia</taxon>
        <taxon>Candidatus Brocadiales</taxon>
        <taxon>Candidatus Brocadiaceae</taxon>
        <taxon>Candidatus Brocadia</taxon>
    </lineage>
</organism>
<evidence type="ECO:0000259" key="1">
    <source>
        <dbReference type="Pfam" id="PF12728"/>
    </source>
</evidence>
<accession>A0ABQ0JXT3</accession>
<reference evidence="3" key="1">
    <citation type="journal article" date="2015" name="Genome Announc.">
        <title>Draft Genome Sequence of an Anaerobic Ammonium-Oxidizing Bacterium, "Candidatus Brocadia sinica".</title>
        <authorList>
            <person name="Oshiki M."/>
            <person name="Shinyako-Hata K."/>
            <person name="Satoh H."/>
            <person name="Okabe S."/>
        </authorList>
    </citation>
    <scope>NUCLEOTIDE SEQUENCE [LARGE SCALE GENOMIC DNA]</scope>
    <source>
        <strain evidence="3">JPN1</strain>
    </source>
</reference>
<name>A0ABQ0JXT3_9BACT</name>
<evidence type="ECO:0000313" key="3">
    <source>
        <dbReference type="Proteomes" id="UP000032309"/>
    </source>
</evidence>
<dbReference type="Proteomes" id="UP000032309">
    <property type="component" value="Unassembled WGS sequence"/>
</dbReference>
<keyword evidence="2" id="KW-0808">Transferase</keyword>
<protein>
    <submittedName>
        <fullName evidence="2">Site-specific DNA methylase</fullName>
    </submittedName>
</protein>
<comment type="caution">
    <text evidence="2">The sequence shown here is derived from an EMBL/GenBank/DDBJ whole genome shotgun (WGS) entry which is preliminary data.</text>
</comment>
<dbReference type="SUPFAM" id="SSF46955">
    <property type="entry name" value="Putative DNA-binding domain"/>
    <property type="match status" value="1"/>
</dbReference>
<feature type="domain" description="Helix-turn-helix" evidence="1">
    <location>
        <begin position="10"/>
        <end position="58"/>
    </location>
</feature>
<dbReference type="EMBL" id="BAFN01000001">
    <property type="protein sequence ID" value="GAN33467.1"/>
    <property type="molecule type" value="Genomic_DNA"/>
</dbReference>
<dbReference type="GO" id="GO:0032259">
    <property type="term" value="P:methylation"/>
    <property type="evidence" value="ECO:0007669"/>
    <property type="project" value="UniProtKB-KW"/>
</dbReference>
<keyword evidence="2" id="KW-0489">Methyltransferase</keyword>
<dbReference type="Pfam" id="PF12728">
    <property type="entry name" value="HTH_17"/>
    <property type="match status" value="1"/>
</dbReference>
<keyword evidence="3" id="KW-1185">Reference proteome</keyword>
<evidence type="ECO:0000313" key="2">
    <source>
        <dbReference type="EMBL" id="GAN33467.1"/>
    </source>
</evidence>
<dbReference type="InterPro" id="IPR009061">
    <property type="entry name" value="DNA-bd_dom_put_sf"/>
</dbReference>
<dbReference type="RefSeq" id="WP_052563509.1">
    <property type="nucleotide sequence ID" value="NZ_BAFN01000001.1"/>
</dbReference>